<keyword evidence="5" id="KW-0963">Cytoplasm</keyword>
<evidence type="ECO:0000313" key="8">
    <source>
        <dbReference type="EMBL" id="MDO2408864.1"/>
    </source>
</evidence>
<dbReference type="InterPro" id="IPR036291">
    <property type="entry name" value="NAD(P)-bd_dom_sf"/>
</dbReference>
<comment type="function">
    <text evidence="5">Catalyzes the NADPH-dependent reduction of N-acetyl-5-glutamyl phosphate to yield N-acetyl-L-glutamate 5-semialdehyde.</text>
</comment>
<dbReference type="Gene3D" id="3.30.360.10">
    <property type="entry name" value="Dihydrodipicolinate Reductase, domain 2"/>
    <property type="match status" value="1"/>
</dbReference>
<dbReference type="PANTHER" id="PTHR32338:SF10">
    <property type="entry name" value="N-ACETYL-GAMMA-GLUTAMYL-PHOSPHATE REDUCTASE, CHLOROPLASTIC-RELATED"/>
    <property type="match status" value="1"/>
</dbReference>
<sequence>MSIKVGILGVSGYTGLELVKLILAHPHFELSYAGASSESRLSELFPQLRGVFDLDVEVADTPQIKKRCELVFTALPHMQSMKYIKELREHVKIVDLSADYRISLESFRANYGEHTDAKGLKNAVYSVPELHRHSLKNCLLVANPGCYPTASLLALAPFAKMIDEKAGVFIDAKSGVSGAGKSLKASSHFISVDENANAYSPLTHRHAAEIKEHFYALGGAGDVLFVPHLLPLNRGMLASVYITLKEQFSQINPLDVLNDFYSKESFIRICSQPPQIKNVAGSHFADLSAYKSGDKIVVLSAIDNLLRGASSQALANANIICGFDESLALPRLAHFV</sequence>
<evidence type="ECO:0000256" key="1">
    <source>
        <dbReference type="ARBA" id="ARBA00022571"/>
    </source>
</evidence>
<dbReference type="CDD" id="cd23934">
    <property type="entry name" value="AGPR_1_C"/>
    <property type="match status" value="1"/>
</dbReference>
<dbReference type="Pfam" id="PF22698">
    <property type="entry name" value="Semialdhyde_dhC_1"/>
    <property type="match status" value="1"/>
</dbReference>
<dbReference type="PANTHER" id="PTHR32338">
    <property type="entry name" value="N-ACETYL-GAMMA-GLUTAMYL-PHOSPHATE REDUCTASE, CHLOROPLASTIC-RELATED-RELATED"/>
    <property type="match status" value="1"/>
</dbReference>
<accession>A0ABT8T6S2</accession>
<name>A0ABT8T6S2_9BACT</name>
<evidence type="ECO:0000256" key="3">
    <source>
        <dbReference type="ARBA" id="ARBA00022857"/>
    </source>
</evidence>
<evidence type="ECO:0000256" key="4">
    <source>
        <dbReference type="ARBA" id="ARBA00023002"/>
    </source>
</evidence>
<evidence type="ECO:0000259" key="7">
    <source>
        <dbReference type="SMART" id="SM00859"/>
    </source>
</evidence>
<dbReference type="RefSeq" id="WP_302243615.1">
    <property type="nucleotide sequence ID" value="NZ_JAULJQ010000002.1"/>
</dbReference>
<keyword evidence="3 5" id="KW-0521">NADP</keyword>
<evidence type="ECO:0000256" key="6">
    <source>
        <dbReference type="PROSITE-ProRule" id="PRU10010"/>
    </source>
</evidence>
<dbReference type="InterPro" id="IPR050085">
    <property type="entry name" value="AGPR"/>
</dbReference>
<dbReference type="PROSITE" id="PS01224">
    <property type="entry name" value="ARGC"/>
    <property type="match status" value="1"/>
</dbReference>
<dbReference type="Gene3D" id="3.40.50.720">
    <property type="entry name" value="NAD(P)-binding Rossmann-like Domain"/>
    <property type="match status" value="1"/>
</dbReference>
<dbReference type="SUPFAM" id="SSF55347">
    <property type="entry name" value="Glyceraldehyde-3-phosphate dehydrogenase-like, C-terminal domain"/>
    <property type="match status" value="1"/>
</dbReference>
<dbReference type="InterPro" id="IPR023013">
    <property type="entry name" value="AGPR_AS"/>
</dbReference>
<dbReference type="InterPro" id="IPR058924">
    <property type="entry name" value="AGPR_dimerisation_dom"/>
</dbReference>
<comment type="catalytic activity">
    <reaction evidence="5">
        <text>N-acetyl-L-glutamate 5-semialdehyde + phosphate + NADP(+) = N-acetyl-L-glutamyl 5-phosphate + NADPH + H(+)</text>
        <dbReference type="Rhea" id="RHEA:21588"/>
        <dbReference type="ChEBI" id="CHEBI:15378"/>
        <dbReference type="ChEBI" id="CHEBI:29123"/>
        <dbReference type="ChEBI" id="CHEBI:43474"/>
        <dbReference type="ChEBI" id="CHEBI:57783"/>
        <dbReference type="ChEBI" id="CHEBI:57936"/>
        <dbReference type="ChEBI" id="CHEBI:58349"/>
        <dbReference type="EC" id="1.2.1.38"/>
    </reaction>
</comment>
<organism evidence="8 9">
    <name type="scientific">Campylobacter magnus</name>
    <dbReference type="NCBI Taxonomy" id="3026462"/>
    <lineage>
        <taxon>Bacteria</taxon>
        <taxon>Pseudomonadati</taxon>
        <taxon>Campylobacterota</taxon>
        <taxon>Epsilonproteobacteria</taxon>
        <taxon>Campylobacterales</taxon>
        <taxon>Campylobacteraceae</taxon>
        <taxon>Campylobacter</taxon>
    </lineage>
</organism>
<comment type="similarity">
    <text evidence="5">Belongs to the NAGSA dehydrogenase family. Type 1 subfamily.</text>
</comment>
<feature type="domain" description="Semialdehyde dehydrogenase NAD-binding" evidence="7">
    <location>
        <begin position="4"/>
        <end position="138"/>
    </location>
</feature>
<dbReference type="GO" id="GO:0003942">
    <property type="term" value="F:N-acetyl-gamma-glutamyl-phosphate reductase activity"/>
    <property type="evidence" value="ECO:0007669"/>
    <property type="project" value="UniProtKB-EC"/>
</dbReference>
<comment type="pathway">
    <text evidence="5">Amino-acid biosynthesis; L-arginine biosynthesis; N(2)-acetyl-L-ornithine from L-glutamate: step 3/4.</text>
</comment>
<dbReference type="SMART" id="SM00859">
    <property type="entry name" value="Semialdhyde_dh"/>
    <property type="match status" value="1"/>
</dbReference>
<dbReference type="Proteomes" id="UP001171111">
    <property type="component" value="Unassembled WGS sequence"/>
</dbReference>
<dbReference type="InterPro" id="IPR000534">
    <property type="entry name" value="Semialdehyde_DH_NAD-bd"/>
</dbReference>
<dbReference type="Pfam" id="PF01118">
    <property type="entry name" value="Semialdhyde_dh"/>
    <property type="match status" value="1"/>
</dbReference>
<dbReference type="SUPFAM" id="SSF51735">
    <property type="entry name" value="NAD(P)-binding Rossmann-fold domains"/>
    <property type="match status" value="1"/>
</dbReference>
<reference evidence="8 9" key="1">
    <citation type="submission" date="2023-06" db="EMBL/GenBank/DDBJ databases">
        <title>Campylobacter magnum sp. nov., isolated from cecal contents of domestic pigs (Sus scrofa domesticus).</title>
        <authorList>
            <person name="Papic B."/>
            <person name="Gruntar I."/>
        </authorList>
    </citation>
    <scope>NUCLEOTIDE SEQUENCE [LARGE SCALE GENOMIC DNA]</scope>
    <source>
        <strain evidence="9">34484-21</strain>
    </source>
</reference>
<dbReference type="EC" id="1.2.1.38" evidence="5"/>
<dbReference type="EMBL" id="JAULJQ010000002">
    <property type="protein sequence ID" value="MDO2408864.1"/>
    <property type="molecule type" value="Genomic_DNA"/>
</dbReference>
<keyword evidence="2 5" id="KW-0028">Amino-acid biosynthesis</keyword>
<dbReference type="InterPro" id="IPR000706">
    <property type="entry name" value="AGPR_type-1"/>
</dbReference>
<gene>
    <name evidence="5 8" type="primary">argC</name>
    <name evidence="8" type="ORF">Q2362_01960</name>
</gene>
<keyword evidence="1 5" id="KW-0055">Arginine biosynthesis</keyword>
<protein>
    <recommendedName>
        <fullName evidence="5">N-acetyl-gamma-glutamyl-phosphate reductase</fullName>
        <shortName evidence="5">AGPR</shortName>
        <ecNumber evidence="5">1.2.1.38</ecNumber>
    </recommendedName>
    <alternativeName>
        <fullName evidence="5">N-acetyl-glutamate semialdehyde dehydrogenase</fullName>
        <shortName evidence="5">NAGSA dehydrogenase</shortName>
    </alternativeName>
</protein>
<proteinExistence type="inferred from homology"/>
<keyword evidence="9" id="KW-1185">Reference proteome</keyword>
<feature type="active site" evidence="5 6">
    <location>
        <position position="146"/>
    </location>
</feature>
<dbReference type="CDD" id="cd17895">
    <property type="entry name" value="AGPR_1_N"/>
    <property type="match status" value="1"/>
</dbReference>
<comment type="subcellular location">
    <subcellularLocation>
        <location evidence="5">Cytoplasm</location>
    </subcellularLocation>
</comment>
<dbReference type="NCBIfam" id="TIGR01850">
    <property type="entry name" value="argC"/>
    <property type="match status" value="1"/>
</dbReference>
<evidence type="ECO:0000256" key="2">
    <source>
        <dbReference type="ARBA" id="ARBA00022605"/>
    </source>
</evidence>
<evidence type="ECO:0000313" key="9">
    <source>
        <dbReference type="Proteomes" id="UP001171111"/>
    </source>
</evidence>
<evidence type="ECO:0000256" key="5">
    <source>
        <dbReference type="HAMAP-Rule" id="MF_00150"/>
    </source>
</evidence>
<dbReference type="HAMAP" id="MF_00150">
    <property type="entry name" value="ArgC_type1"/>
    <property type="match status" value="1"/>
</dbReference>
<comment type="caution">
    <text evidence="8">The sequence shown here is derived from an EMBL/GenBank/DDBJ whole genome shotgun (WGS) entry which is preliminary data.</text>
</comment>
<keyword evidence="4 5" id="KW-0560">Oxidoreductase</keyword>